<dbReference type="VEuPathDB" id="FungiDB:LELG_00898"/>
<dbReference type="Proteomes" id="UP000001996">
    <property type="component" value="Unassembled WGS sequence"/>
</dbReference>
<organism evidence="2 3">
    <name type="scientific">Lodderomyces elongisporus (strain ATCC 11503 / CBS 2605 / JCM 1781 / NBRC 1676 / NRRL YB-4239)</name>
    <name type="common">Yeast</name>
    <name type="synonym">Saccharomyces elongisporus</name>
    <dbReference type="NCBI Taxonomy" id="379508"/>
    <lineage>
        <taxon>Eukaryota</taxon>
        <taxon>Fungi</taxon>
        <taxon>Dikarya</taxon>
        <taxon>Ascomycota</taxon>
        <taxon>Saccharomycotina</taxon>
        <taxon>Pichiomycetes</taxon>
        <taxon>Debaryomycetaceae</taxon>
        <taxon>Candida/Lodderomyces clade</taxon>
        <taxon>Lodderomyces</taxon>
    </lineage>
</organism>
<feature type="compositionally biased region" description="Polar residues" evidence="1">
    <location>
        <begin position="156"/>
        <end position="165"/>
    </location>
</feature>
<proteinExistence type="predicted"/>
<dbReference type="OrthoDB" id="4018768at2759"/>
<dbReference type="eggNOG" id="ENOG502RPY6">
    <property type="taxonomic scope" value="Eukaryota"/>
</dbReference>
<reference evidence="2 3" key="1">
    <citation type="journal article" date="2009" name="Nature">
        <title>Evolution of pathogenicity and sexual reproduction in eight Candida genomes.</title>
        <authorList>
            <person name="Butler G."/>
            <person name="Rasmussen M.D."/>
            <person name="Lin M.F."/>
            <person name="Santos M.A."/>
            <person name="Sakthikumar S."/>
            <person name="Munro C.A."/>
            <person name="Rheinbay E."/>
            <person name="Grabherr M."/>
            <person name="Forche A."/>
            <person name="Reedy J.L."/>
            <person name="Agrafioti I."/>
            <person name="Arnaud M.B."/>
            <person name="Bates S."/>
            <person name="Brown A.J."/>
            <person name="Brunke S."/>
            <person name="Costanzo M.C."/>
            <person name="Fitzpatrick D.A."/>
            <person name="de Groot P.W."/>
            <person name="Harris D."/>
            <person name="Hoyer L.L."/>
            <person name="Hube B."/>
            <person name="Klis F.M."/>
            <person name="Kodira C."/>
            <person name="Lennard N."/>
            <person name="Logue M.E."/>
            <person name="Martin R."/>
            <person name="Neiman A.M."/>
            <person name="Nikolaou E."/>
            <person name="Quail M.A."/>
            <person name="Quinn J."/>
            <person name="Santos M.C."/>
            <person name="Schmitzberger F.F."/>
            <person name="Sherlock G."/>
            <person name="Shah P."/>
            <person name="Silverstein K.A."/>
            <person name="Skrzypek M.S."/>
            <person name="Soll D."/>
            <person name="Staggs R."/>
            <person name="Stansfield I."/>
            <person name="Stumpf M.P."/>
            <person name="Sudbery P.E."/>
            <person name="Srikantha T."/>
            <person name="Zeng Q."/>
            <person name="Berman J."/>
            <person name="Berriman M."/>
            <person name="Heitman J."/>
            <person name="Gow N.A."/>
            <person name="Lorenz M.C."/>
            <person name="Birren B.W."/>
            <person name="Kellis M."/>
            <person name="Cuomo C.A."/>
        </authorList>
    </citation>
    <scope>NUCLEOTIDE SEQUENCE [LARGE SCALE GENOMIC DNA]</scope>
    <source>
        <strain evidence="3">ATCC 11503 / BCRC 21390 / CBS 2605 / JCM 1781 / NBRC 1676 / NRRL YB-4239</strain>
    </source>
</reference>
<feature type="compositionally biased region" description="Polar residues" evidence="1">
    <location>
        <begin position="318"/>
        <end position="335"/>
    </location>
</feature>
<evidence type="ECO:0000313" key="2">
    <source>
        <dbReference type="EMBL" id="EDK42720.1"/>
    </source>
</evidence>
<feature type="compositionally biased region" description="Acidic residues" evidence="1">
    <location>
        <begin position="350"/>
        <end position="375"/>
    </location>
</feature>
<gene>
    <name evidence="2" type="ORF">LELG_00898</name>
</gene>
<keyword evidence="3" id="KW-1185">Reference proteome</keyword>
<dbReference type="EMBL" id="CH981524">
    <property type="protein sequence ID" value="EDK42720.1"/>
    <property type="molecule type" value="Genomic_DNA"/>
</dbReference>
<sequence>MSTRLDHILSFVQEIELRSNRLLNVTSSSIDLINSISYINQRLLQDDQDIEEIKNLMDLNRSCLAQLNALNERSFYFESNLHFNDKITNQTAFENLTLEYSHVLKKLSLNDRYMGMVELHNLPATMERDIDETDLDEEEIDLDLEDVDDEERSNVHGYSNHFSSTPTPPDIKKMISISNLRLKPMRCATTTTTTHPSSSSPSALAASMPPTLRLEPRNITKKKSRYRLSSIYNINPIAYEDLSSAGTTATYSVAGSSAESLQESDNDSERMMKNSLSRSYETLETHMMSHISPHIETMVKAQKAGDEKEKRNKEQEDSSNNGSTNDINDGVNTKKNNIDDGDITENTNIDNDDNDDYNNDYNDDINNNDDDDDDLATPRLNPENISTLAKHQRSNSDPTDFSMNHDDLLKEFSCERDYLQFNRLKHFISMSQLPHHMDYQSMENKCDEFVSRRINNGNDNCNHGTSGDDNFEYNQEDTFGNNQKDVFFGPLCCSDTLSTKFHTPRQLLEHNEADSDIYSMLSDVSYYSPEKQDQVLFDEGDDGFNKIYNNYENNSDNNGSMDIDNFNSNAEMEFDTFNRFLRKLATNLNETYKKAFPHLFRDSKSHMQPENDASANTADKFHNPITNLGASHVLPPTLDSVFQEVPSSTGQTGLSKYSSMELLNEVILRNSTNVETNGASNSSSLSSSLDSFNFLVKTFSLQPPALPPHQTSQASNTIAPSVSFSSTSFSSPAKAKPLNIPSKNTTCSSFPTSSSIFNSYATKSQPSTAATTSEVTTTLNPQSPPSSPSSVRNKLFLNFVNSVPSSSSTSLSFSLPNYDRINGQHLDTAGDRLATKKADSLSYDPKMGNAAINCKTKPPTPQKIKELKKQRMFKNIPILIPNETHLKRIPPQGVAQLSKSHNSFRRTDGTFSNLTIRQNQKYINHSDASIFNHPVMKSYNENALREALSASLLD</sequence>
<protein>
    <submittedName>
        <fullName evidence="2">Uncharacterized protein</fullName>
    </submittedName>
</protein>
<dbReference type="AlphaFoldDB" id="A5DU62"/>
<feature type="compositionally biased region" description="Basic and acidic residues" evidence="1">
    <location>
        <begin position="303"/>
        <end position="316"/>
    </location>
</feature>
<feature type="region of interest" description="Disordered" evidence="1">
    <location>
        <begin position="761"/>
        <end position="790"/>
    </location>
</feature>
<evidence type="ECO:0000313" key="3">
    <source>
        <dbReference type="Proteomes" id="UP000001996"/>
    </source>
</evidence>
<dbReference type="InParanoid" id="A5DU62"/>
<evidence type="ECO:0000256" key="1">
    <source>
        <dbReference type="SAM" id="MobiDB-lite"/>
    </source>
</evidence>
<feature type="region of interest" description="Disordered" evidence="1">
    <location>
        <begin position="150"/>
        <end position="170"/>
    </location>
</feature>
<feature type="region of interest" description="Disordered" evidence="1">
    <location>
        <begin position="300"/>
        <end position="381"/>
    </location>
</feature>
<name>A5DU62_LODEL</name>
<dbReference type="HOGENOM" id="CLU_309051_0_0_1"/>
<accession>A5DU62</accession>
<dbReference type="GeneID" id="5234972"/>
<dbReference type="KEGG" id="lel:PVL30_000866"/>
<feature type="compositionally biased region" description="Low complexity" evidence="1">
    <location>
        <begin position="767"/>
        <end position="778"/>
    </location>
</feature>